<dbReference type="PANTHER" id="PTHR43737">
    <property type="entry name" value="BLL7424 PROTEIN"/>
    <property type="match status" value="1"/>
</dbReference>
<comment type="caution">
    <text evidence="1">The sequence shown here is derived from an EMBL/GenBank/DDBJ whole genome shotgun (WGS) entry which is preliminary data.</text>
</comment>
<name>A0ABW0K2I9_9BACL</name>
<protein>
    <submittedName>
        <fullName evidence="1">DUF1501 domain-containing protein</fullName>
    </submittedName>
</protein>
<reference evidence="2" key="1">
    <citation type="journal article" date="2019" name="Int. J. Syst. Evol. Microbiol.">
        <title>The Global Catalogue of Microorganisms (GCM) 10K type strain sequencing project: providing services to taxonomists for standard genome sequencing and annotation.</title>
        <authorList>
            <consortium name="The Broad Institute Genomics Platform"/>
            <consortium name="The Broad Institute Genome Sequencing Center for Infectious Disease"/>
            <person name="Wu L."/>
            <person name="Ma J."/>
        </authorList>
    </citation>
    <scope>NUCLEOTIDE SEQUENCE [LARGE SCALE GENOMIC DNA]</scope>
    <source>
        <strain evidence="2">KACC 11904</strain>
    </source>
</reference>
<dbReference type="Pfam" id="PF07394">
    <property type="entry name" value="DUF1501"/>
    <property type="match status" value="1"/>
</dbReference>
<dbReference type="PROSITE" id="PS51318">
    <property type="entry name" value="TAT"/>
    <property type="match status" value="1"/>
</dbReference>
<dbReference type="SUPFAM" id="SSF53649">
    <property type="entry name" value="Alkaline phosphatase-like"/>
    <property type="match status" value="1"/>
</dbReference>
<dbReference type="EMBL" id="JBHSMJ010000004">
    <property type="protein sequence ID" value="MFC5446761.1"/>
    <property type="molecule type" value="Genomic_DNA"/>
</dbReference>
<organism evidence="1 2">
    <name type="scientific">Paenibacillus aestuarii</name>
    <dbReference type="NCBI Taxonomy" id="516965"/>
    <lineage>
        <taxon>Bacteria</taxon>
        <taxon>Bacillati</taxon>
        <taxon>Bacillota</taxon>
        <taxon>Bacilli</taxon>
        <taxon>Bacillales</taxon>
        <taxon>Paenibacillaceae</taxon>
        <taxon>Paenibacillus</taxon>
    </lineage>
</organism>
<keyword evidence="2" id="KW-1185">Reference proteome</keyword>
<accession>A0ABW0K2I9</accession>
<dbReference type="RefSeq" id="WP_270880603.1">
    <property type="nucleotide sequence ID" value="NZ_JAQFVF010000033.1"/>
</dbReference>
<proteinExistence type="predicted"/>
<gene>
    <name evidence="1" type="ORF">ACFPOG_00655</name>
</gene>
<sequence length="411" mass="45228">MRMTRRDFLKLSAGVIATLSFGGTLLATEKGRDILRGEADFKYRRRTPVLVVVQLSGGNDGLNTVIPYGSGAYYDARPGLALQQHEVLALNETVGLHPALAHLQQYYEQGKLAIIQGAGYPQPDYSHFRSMEIWQTAKPEELHASGWLGRYIQSSLPEHQLPAVQIGGFTNKAFSAPGINVPSIESLGSFYALSSQIPANDHKRMTSALMKIYQDKPEHEWLRISATQALAAFQSMESVQSMVSAYKSGVSYPKGSLASRLQLIAKLAAAKSGTRVYYVELGGFDDHANEKEQHAGTLRELDEALHAFYTDLQAQRLHRDVVTMVFSEFGRRLKENGSGGTDHGTAAPVFVLGGEVKGGLYGEYPSLAKLIHGDLKYEVDFRSVYYTLIEDWLGGDATSTLGGSFEKLRFI</sequence>
<evidence type="ECO:0000313" key="2">
    <source>
        <dbReference type="Proteomes" id="UP001596044"/>
    </source>
</evidence>
<evidence type="ECO:0000313" key="1">
    <source>
        <dbReference type="EMBL" id="MFC5446761.1"/>
    </source>
</evidence>
<dbReference type="InterPro" id="IPR010869">
    <property type="entry name" value="DUF1501"/>
</dbReference>
<dbReference type="PANTHER" id="PTHR43737:SF1">
    <property type="entry name" value="DUF1501 DOMAIN-CONTAINING PROTEIN"/>
    <property type="match status" value="1"/>
</dbReference>
<dbReference type="InterPro" id="IPR017850">
    <property type="entry name" value="Alkaline_phosphatase_core_sf"/>
</dbReference>
<dbReference type="Proteomes" id="UP001596044">
    <property type="component" value="Unassembled WGS sequence"/>
</dbReference>
<dbReference type="InterPro" id="IPR006311">
    <property type="entry name" value="TAT_signal"/>
</dbReference>